<protein>
    <submittedName>
        <fullName evidence="1">DNA polymerase III subunit chi</fullName>
        <ecNumber evidence="1">2.7.7.7</ecNumber>
    </submittedName>
</protein>
<dbReference type="EC" id="2.7.7.7" evidence="1"/>
<evidence type="ECO:0000313" key="1">
    <source>
        <dbReference type="EMBL" id="MEC3860640.1"/>
    </source>
</evidence>
<dbReference type="GO" id="GO:0003887">
    <property type="term" value="F:DNA-directed DNA polymerase activity"/>
    <property type="evidence" value="ECO:0007669"/>
    <property type="project" value="UniProtKB-EC"/>
</dbReference>
<dbReference type="PANTHER" id="PTHR38767:SF1">
    <property type="entry name" value="DNA POLYMERASE III SUBUNIT CHI"/>
    <property type="match status" value="1"/>
</dbReference>
<dbReference type="PANTHER" id="PTHR38767">
    <property type="entry name" value="DNA POLYMERASE III SUBUNIT CHI"/>
    <property type="match status" value="1"/>
</dbReference>
<organism evidence="1 2">
    <name type="scientific">Mesobacterium hydrothermale</name>
    <dbReference type="NCBI Taxonomy" id="3111907"/>
    <lineage>
        <taxon>Bacteria</taxon>
        <taxon>Pseudomonadati</taxon>
        <taxon>Pseudomonadota</taxon>
        <taxon>Alphaproteobacteria</taxon>
        <taxon>Rhodobacterales</taxon>
        <taxon>Roseobacteraceae</taxon>
        <taxon>Mesobacterium</taxon>
    </lineage>
</organism>
<dbReference type="InterPro" id="IPR036768">
    <property type="entry name" value="PolIII_chi_sf"/>
</dbReference>
<comment type="caution">
    <text evidence="1">The sequence shown here is derived from an EMBL/GenBank/DDBJ whole genome shotgun (WGS) entry which is preliminary data.</text>
</comment>
<dbReference type="SUPFAM" id="SSF102400">
    <property type="entry name" value="DNA polymerase III chi subunit"/>
    <property type="match status" value="1"/>
</dbReference>
<dbReference type="Pfam" id="PF04364">
    <property type="entry name" value="DNA_pol3_chi"/>
    <property type="match status" value="1"/>
</dbReference>
<keyword evidence="1" id="KW-0548">Nucleotidyltransferase</keyword>
<dbReference type="Gene3D" id="3.40.50.10110">
    <property type="entry name" value="DNA polymerase III subunit chi"/>
    <property type="match status" value="1"/>
</dbReference>
<dbReference type="NCBIfam" id="NF004347">
    <property type="entry name" value="PRK05728.1-4"/>
    <property type="match status" value="1"/>
</dbReference>
<dbReference type="RefSeq" id="WP_326296260.1">
    <property type="nucleotide sequence ID" value="NZ_JAYLLH010000004.1"/>
</dbReference>
<reference evidence="1 2" key="1">
    <citation type="submission" date="2024-01" db="EMBL/GenBank/DDBJ databases">
        <title>Mesobacterium rodlantinim sp. nov., isolated from shallow sea hydrothermal systems off Kueishantao Island.</title>
        <authorList>
            <person name="Su Z."/>
            <person name="Tang K."/>
        </authorList>
    </citation>
    <scope>NUCLEOTIDE SEQUENCE [LARGE SCALE GENOMIC DNA]</scope>
    <source>
        <strain evidence="1 2">TK19101</strain>
    </source>
</reference>
<accession>A0ABU6HDV7</accession>
<name>A0ABU6HDV7_9RHOB</name>
<dbReference type="InterPro" id="IPR007459">
    <property type="entry name" value="DNA_pol3_chi"/>
</dbReference>
<dbReference type="Proteomes" id="UP001348149">
    <property type="component" value="Unassembled WGS sequence"/>
</dbReference>
<sequence length="158" mass="17046">MGAAYFYHLTHRPLEVALPQLLDRALAAGWRVAVRGTDPGRIGWLDEKLWLGPEEGFLPHGCAGGAHDAHQPILLTTARDAANIPQCVMTIDGAPIDAAEVKSLQRVCILFDGTNGDAVQAARVQWKALTSAGCAAQYWAEDGGRWECRAERPASDDT</sequence>
<gene>
    <name evidence="1" type="ORF">VK792_05035</name>
</gene>
<dbReference type="EMBL" id="JAYLLH010000004">
    <property type="protein sequence ID" value="MEC3860640.1"/>
    <property type="molecule type" value="Genomic_DNA"/>
</dbReference>
<proteinExistence type="predicted"/>
<keyword evidence="1" id="KW-0808">Transferase</keyword>
<keyword evidence="2" id="KW-1185">Reference proteome</keyword>
<evidence type="ECO:0000313" key="2">
    <source>
        <dbReference type="Proteomes" id="UP001348149"/>
    </source>
</evidence>